<evidence type="ECO:0000256" key="4">
    <source>
        <dbReference type="ARBA" id="ARBA00022723"/>
    </source>
</evidence>
<evidence type="ECO:0000313" key="10">
    <source>
        <dbReference type="EMBL" id="MDN3569072.1"/>
    </source>
</evidence>
<keyword evidence="11" id="KW-1185">Reference proteome</keyword>
<dbReference type="InterPro" id="IPR028883">
    <property type="entry name" value="tRNA_aden_deaminase"/>
</dbReference>
<sequence>MAADPIRPAEFTSASVGTAFDRAFAAARAAADLGEVPVGAVVVRDGAVLAVAHNQPRTLRDPTAHAEILAIRAACAAVGDERLTGCDLYVTLEPCPMCAGAISFARIRRLYYGAADPKGGGVEHGPRVFNQPTCHHAPEVYGGFREGEAAALLRAFFAQRRS</sequence>
<dbReference type="HAMAP" id="MF_00972">
    <property type="entry name" value="tRNA_aden_deaminase"/>
    <property type="match status" value="1"/>
</dbReference>
<dbReference type="InterPro" id="IPR002125">
    <property type="entry name" value="CMP_dCMP_dom"/>
</dbReference>
<dbReference type="PANTHER" id="PTHR11079">
    <property type="entry name" value="CYTOSINE DEAMINASE FAMILY MEMBER"/>
    <property type="match status" value="1"/>
</dbReference>
<comment type="subunit">
    <text evidence="2 8">Homodimer.</text>
</comment>
<reference evidence="11" key="1">
    <citation type="journal article" date="2019" name="Int. J. Syst. Evol. Microbiol.">
        <title>The Global Catalogue of Microorganisms (GCM) 10K type strain sequencing project: providing services to taxonomists for standard genome sequencing and annotation.</title>
        <authorList>
            <consortium name="The Broad Institute Genomics Platform"/>
            <consortium name="The Broad Institute Genome Sequencing Center for Infectious Disease"/>
            <person name="Wu L."/>
            <person name="Ma J."/>
        </authorList>
    </citation>
    <scope>NUCLEOTIDE SEQUENCE [LARGE SCALE GENOMIC DNA]</scope>
    <source>
        <strain evidence="11">CECT 7806</strain>
    </source>
</reference>
<evidence type="ECO:0000256" key="1">
    <source>
        <dbReference type="ARBA" id="ARBA00010669"/>
    </source>
</evidence>
<dbReference type="InterPro" id="IPR058535">
    <property type="entry name" value="MafB19-deam"/>
</dbReference>
<comment type="similarity">
    <text evidence="1">Belongs to the cytidine and deoxycytidylate deaminase family. ADAT2 subfamily.</text>
</comment>
<dbReference type="Pfam" id="PF14437">
    <property type="entry name" value="MafB19-deam"/>
    <property type="match status" value="1"/>
</dbReference>
<comment type="function">
    <text evidence="8">Catalyzes the deamination of adenosine to inosine at the wobble position 34 of tRNA(Arg2).</text>
</comment>
<evidence type="ECO:0000256" key="2">
    <source>
        <dbReference type="ARBA" id="ARBA00011738"/>
    </source>
</evidence>
<dbReference type="PANTHER" id="PTHR11079:SF202">
    <property type="entry name" value="TRNA-SPECIFIC ADENOSINE DEAMINASE"/>
    <property type="match status" value="1"/>
</dbReference>
<comment type="caution">
    <text evidence="10">The sequence shown here is derived from an EMBL/GenBank/DDBJ whole genome shotgun (WGS) entry which is preliminary data.</text>
</comment>
<dbReference type="SUPFAM" id="SSF53927">
    <property type="entry name" value="Cytidine deaminase-like"/>
    <property type="match status" value="1"/>
</dbReference>
<feature type="binding site" evidence="8">
    <location>
        <position position="98"/>
    </location>
    <ligand>
        <name>Zn(2+)</name>
        <dbReference type="ChEBI" id="CHEBI:29105"/>
        <note>catalytic</note>
    </ligand>
</feature>
<evidence type="ECO:0000256" key="3">
    <source>
        <dbReference type="ARBA" id="ARBA00022694"/>
    </source>
</evidence>
<keyword evidence="5 8" id="KW-0378">Hydrolase</keyword>
<proteinExistence type="inferred from homology"/>
<evidence type="ECO:0000256" key="7">
    <source>
        <dbReference type="ARBA" id="ARBA00048045"/>
    </source>
</evidence>
<dbReference type="PROSITE" id="PS51747">
    <property type="entry name" value="CYT_DCMP_DEAMINASES_2"/>
    <property type="match status" value="1"/>
</dbReference>
<dbReference type="RefSeq" id="WP_238286385.1">
    <property type="nucleotide sequence ID" value="NZ_BPQS01000006.1"/>
</dbReference>
<feature type="binding site" evidence="8">
    <location>
        <position position="95"/>
    </location>
    <ligand>
        <name>Zn(2+)</name>
        <dbReference type="ChEBI" id="CHEBI:29105"/>
        <note>catalytic</note>
    </ligand>
</feature>
<keyword evidence="3 8" id="KW-0819">tRNA processing</keyword>
<protein>
    <recommendedName>
        <fullName evidence="8">tRNA-specific adenosine deaminase</fullName>
        <ecNumber evidence="8">3.5.4.33</ecNumber>
    </recommendedName>
</protein>
<accession>A0ABT8AGX2</accession>
<name>A0ABT8AGX2_9HYPH</name>
<dbReference type="Proteomes" id="UP001244297">
    <property type="component" value="Unassembled WGS sequence"/>
</dbReference>
<organism evidence="10 11">
    <name type="scientific">Methylobacterium longum</name>
    <dbReference type="NCBI Taxonomy" id="767694"/>
    <lineage>
        <taxon>Bacteria</taxon>
        <taxon>Pseudomonadati</taxon>
        <taxon>Pseudomonadota</taxon>
        <taxon>Alphaproteobacteria</taxon>
        <taxon>Hyphomicrobiales</taxon>
        <taxon>Methylobacteriaceae</taxon>
        <taxon>Methylobacterium</taxon>
    </lineage>
</organism>
<evidence type="ECO:0000259" key="9">
    <source>
        <dbReference type="PROSITE" id="PS51747"/>
    </source>
</evidence>
<dbReference type="PROSITE" id="PS00903">
    <property type="entry name" value="CYT_DCMP_DEAMINASES_1"/>
    <property type="match status" value="1"/>
</dbReference>
<evidence type="ECO:0000256" key="5">
    <source>
        <dbReference type="ARBA" id="ARBA00022801"/>
    </source>
</evidence>
<dbReference type="Gene3D" id="3.40.140.10">
    <property type="entry name" value="Cytidine Deaminase, domain 2"/>
    <property type="match status" value="1"/>
</dbReference>
<feature type="active site" description="Proton donor" evidence="8">
    <location>
        <position position="67"/>
    </location>
</feature>
<comment type="catalytic activity">
    <reaction evidence="7 8">
        <text>adenosine(34) in tRNA + H2O + H(+) = inosine(34) in tRNA + NH4(+)</text>
        <dbReference type="Rhea" id="RHEA:43168"/>
        <dbReference type="Rhea" id="RHEA-COMP:10373"/>
        <dbReference type="Rhea" id="RHEA-COMP:10374"/>
        <dbReference type="ChEBI" id="CHEBI:15377"/>
        <dbReference type="ChEBI" id="CHEBI:15378"/>
        <dbReference type="ChEBI" id="CHEBI:28938"/>
        <dbReference type="ChEBI" id="CHEBI:74411"/>
        <dbReference type="ChEBI" id="CHEBI:82852"/>
        <dbReference type="EC" id="3.5.4.33"/>
    </reaction>
</comment>
<evidence type="ECO:0000256" key="8">
    <source>
        <dbReference type="HAMAP-Rule" id="MF_00972"/>
    </source>
</evidence>
<feature type="binding site" evidence="8">
    <location>
        <position position="65"/>
    </location>
    <ligand>
        <name>Zn(2+)</name>
        <dbReference type="ChEBI" id="CHEBI:29105"/>
        <note>catalytic</note>
    </ligand>
</feature>
<dbReference type="CDD" id="cd01285">
    <property type="entry name" value="nucleoside_deaminase"/>
    <property type="match status" value="1"/>
</dbReference>
<dbReference type="GO" id="GO:0052717">
    <property type="term" value="F:tRNA-specific adenosine-34 deaminase activity"/>
    <property type="evidence" value="ECO:0007669"/>
    <property type="project" value="UniProtKB-EC"/>
</dbReference>
<evidence type="ECO:0000256" key="6">
    <source>
        <dbReference type="ARBA" id="ARBA00022833"/>
    </source>
</evidence>
<comment type="cofactor">
    <cofactor evidence="8">
        <name>Zn(2+)</name>
        <dbReference type="ChEBI" id="CHEBI:29105"/>
    </cofactor>
    <text evidence="8">Binds 1 zinc ion per subunit.</text>
</comment>
<dbReference type="InterPro" id="IPR016193">
    <property type="entry name" value="Cytidine_deaminase-like"/>
</dbReference>
<gene>
    <name evidence="8" type="primary">tadA</name>
    <name evidence="10" type="ORF">QWZ18_00365</name>
</gene>
<feature type="domain" description="CMP/dCMP-type deaminase" evidence="9">
    <location>
        <begin position="14"/>
        <end position="123"/>
    </location>
</feature>
<keyword evidence="6 8" id="KW-0862">Zinc</keyword>
<evidence type="ECO:0000313" key="11">
    <source>
        <dbReference type="Proteomes" id="UP001244297"/>
    </source>
</evidence>
<dbReference type="EC" id="3.5.4.33" evidence="8"/>
<dbReference type="InterPro" id="IPR016192">
    <property type="entry name" value="APOBEC/CMP_deaminase_Zn-bd"/>
</dbReference>
<keyword evidence="4 8" id="KW-0479">Metal-binding</keyword>
<dbReference type="EMBL" id="JAUFPT010000001">
    <property type="protein sequence ID" value="MDN3569072.1"/>
    <property type="molecule type" value="Genomic_DNA"/>
</dbReference>